<evidence type="ECO:0000313" key="2">
    <source>
        <dbReference type="Proteomes" id="UP000295252"/>
    </source>
</evidence>
<reference evidence="2" key="1">
    <citation type="journal article" date="2014" name="Science">
        <title>The coffee genome provides insight into the convergent evolution of caffeine biosynthesis.</title>
        <authorList>
            <person name="Denoeud F."/>
            <person name="Carretero-Paulet L."/>
            <person name="Dereeper A."/>
            <person name="Droc G."/>
            <person name="Guyot R."/>
            <person name="Pietrella M."/>
            <person name="Zheng C."/>
            <person name="Alberti A."/>
            <person name="Anthony F."/>
            <person name="Aprea G."/>
            <person name="Aury J.M."/>
            <person name="Bento P."/>
            <person name="Bernard M."/>
            <person name="Bocs S."/>
            <person name="Campa C."/>
            <person name="Cenci A."/>
            <person name="Combes M.C."/>
            <person name="Crouzillat D."/>
            <person name="Da Silva C."/>
            <person name="Daddiego L."/>
            <person name="De Bellis F."/>
            <person name="Dussert S."/>
            <person name="Garsmeur O."/>
            <person name="Gayraud T."/>
            <person name="Guignon V."/>
            <person name="Jahn K."/>
            <person name="Jamilloux V."/>
            <person name="Joet T."/>
            <person name="Labadie K."/>
            <person name="Lan T."/>
            <person name="Leclercq J."/>
            <person name="Lepelley M."/>
            <person name="Leroy T."/>
            <person name="Li L.T."/>
            <person name="Librado P."/>
            <person name="Lopez L."/>
            <person name="Munoz A."/>
            <person name="Noel B."/>
            <person name="Pallavicini A."/>
            <person name="Perrotta G."/>
            <person name="Poncet V."/>
            <person name="Pot D."/>
            <person name="Priyono X."/>
            <person name="Rigoreau M."/>
            <person name="Rouard M."/>
            <person name="Rozas J."/>
            <person name="Tranchant-Dubreuil C."/>
            <person name="VanBuren R."/>
            <person name="Zhang Q."/>
            <person name="Andrade A.C."/>
            <person name="Argout X."/>
            <person name="Bertrand B."/>
            <person name="de Kochko A."/>
            <person name="Graziosi G."/>
            <person name="Henry R.J."/>
            <person name="Jayarama X."/>
            <person name="Ming R."/>
            <person name="Nagai C."/>
            <person name="Rounsley S."/>
            <person name="Sankoff D."/>
            <person name="Giuliano G."/>
            <person name="Albert V.A."/>
            <person name="Wincker P."/>
            <person name="Lashermes P."/>
        </authorList>
    </citation>
    <scope>NUCLEOTIDE SEQUENCE [LARGE SCALE GENOMIC DNA]</scope>
    <source>
        <strain evidence="2">cv. DH200-94</strain>
    </source>
</reference>
<dbReference type="AlphaFoldDB" id="A0A068UJF9"/>
<dbReference type="InParanoid" id="A0A068UJF9"/>
<sequence>MKKGTAKSERNNTSCNDRILFLAAEEVEDSVADLDSASSVATPWDVFSLSSFLIYGSCFVEKLERFEKGAIG</sequence>
<name>A0A068UJF9_COFCA</name>
<keyword evidence="2" id="KW-1185">Reference proteome</keyword>
<dbReference type="Gramene" id="CDP08601">
    <property type="protein sequence ID" value="CDP08601"/>
    <property type="gene ID" value="GSCOC_T00027602001"/>
</dbReference>
<evidence type="ECO:0000313" key="1">
    <source>
        <dbReference type="EMBL" id="CDP08601.1"/>
    </source>
</evidence>
<accession>A0A068UJF9</accession>
<dbReference type="Proteomes" id="UP000295252">
    <property type="component" value="Chromosome IV"/>
</dbReference>
<protein>
    <submittedName>
        <fullName evidence="1">Uncharacterized protein</fullName>
    </submittedName>
</protein>
<gene>
    <name evidence="1" type="ORF">GSCOC_T00027602001</name>
</gene>
<proteinExistence type="predicted"/>
<organism evidence="1 2">
    <name type="scientific">Coffea canephora</name>
    <name type="common">Robusta coffee</name>
    <dbReference type="NCBI Taxonomy" id="49390"/>
    <lineage>
        <taxon>Eukaryota</taxon>
        <taxon>Viridiplantae</taxon>
        <taxon>Streptophyta</taxon>
        <taxon>Embryophyta</taxon>
        <taxon>Tracheophyta</taxon>
        <taxon>Spermatophyta</taxon>
        <taxon>Magnoliopsida</taxon>
        <taxon>eudicotyledons</taxon>
        <taxon>Gunneridae</taxon>
        <taxon>Pentapetalae</taxon>
        <taxon>asterids</taxon>
        <taxon>lamiids</taxon>
        <taxon>Gentianales</taxon>
        <taxon>Rubiaceae</taxon>
        <taxon>Ixoroideae</taxon>
        <taxon>Gardenieae complex</taxon>
        <taxon>Bertiereae - Coffeeae clade</taxon>
        <taxon>Coffeeae</taxon>
        <taxon>Coffea</taxon>
    </lineage>
</organism>
<dbReference type="EMBL" id="HG739118">
    <property type="protein sequence ID" value="CDP08601.1"/>
    <property type="molecule type" value="Genomic_DNA"/>
</dbReference>